<dbReference type="AlphaFoldDB" id="A0A9J6B280"/>
<feature type="compositionally biased region" description="Basic and acidic residues" evidence="1">
    <location>
        <begin position="1"/>
        <end position="18"/>
    </location>
</feature>
<feature type="region of interest" description="Disordered" evidence="1">
    <location>
        <begin position="1"/>
        <end position="23"/>
    </location>
</feature>
<dbReference type="Gene3D" id="3.60.10.10">
    <property type="entry name" value="Endonuclease/exonuclease/phosphatase"/>
    <property type="match status" value="1"/>
</dbReference>
<evidence type="ECO:0000313" key="2">
    <source>
        <dbReference type="EMBL" id="KAG5630768.1"/>
    </source>
</evidence>
<dbReference type="Proteomes" id="UP000824120">
    <property type="component" value="Chromosome 1"/>
</dbReference>
<dbReference type="InterPro" id="IPR036691">
    <property type="entry name" value="Endo/exonu/phosph_ase_sf"/>
</dbReference>
<dbReference type="EMBL" id="JACXVP010000001">
    <property type="protein sequence ID" value="KAG5630768.1"/>
    <property type="molecule type" value="Genomic_DNA"/>
</dbReference>
<protein>
    <submittedName>
        <fullName evidence="2">Uncharacterized protein</fullName>
    </submittedName>
</protein>
<evidence type="ECO:0000256" key="1">
    <source>
        <dbReference type="SAM" id="MobiDB-lite"/>
    </source>
</evidence>
<dbReference type="PANTHER" id="PTHR35218:SF7">
    <property type="entry name" value="ENDONUCLEASE_EXONUCLEASE_PHOSPHATASE"/>
    <property type="match status" value="1"/>
</dbReference>
<gene>
    <name evidence="2" type="ORF">H5410_002485</name>
</gene>
<proteinExistence type="predicted"/>
<dbReference type="PANTHER" id="PTHR35218">
    <property type="entry name" value="RNASE H DOMAIN-CONTAINING PROTEIN"/>
    <property type="match status" value="1"/>
</dbReference>
<sequence length="192" mass="22511">MLRIDQRRGMEQNKEGNEKQVNSKAVIPKEIRNLAFDRKFKEGELRTRGRISHEGWGLNGESKRALVETKITRNESNLYQQIWNNRWLGEAQVEAIGRSGGIVVLWDKRVWKGKMVDSGNQMLTCRFEGIEQELTWHLSAIYADCDREGRRELWWELAAIRSLFEGPWVVCGDFNITRYPEERTNCQRINGQ</sequence>
<evidence type="ECO:0000313" key="3">
    <source>
        <dbReference type="Proteomes" id="UP000824120"/>
    </source>
</evidence>
<comment type="caution">
    <text evidence="2">The sequence shown here is derived from an EMBL/GenBank/DDBJ whole genome shotgun (WGS) entry which is preliminary data.</text>
</comment>
<name>A0A9J6B280_SOLCO</name>
<dbReference type="SUPFAM" id="SSF56219">
    <property type="entry name" value="DNase I-like"/>
    <property type="match status" value="1"/>
</dbReference>
<organism evidence="2 3">
    <name type="scientific">Solanum commersonii</name>
    <name type="common">Commerson's wild potato</name>
    <name type="synonym">Commerson's nightshade</name>
    <dbReference type="NCBI Taxonomy" id="4109"/>
    <lineage>
        <taxon>Eukaryota</taxon>
        <taxon>Viridiplantae</taxon>
        <taxon>Streptophyta</taxon>
        <taxon>Embryophyta</taxon>
        <taxon>Tracheophyta</taxon>
        <taxon>Spermatophyta</taxon>
        <taxon>Magnoliopsida</taxon>
        <taxon>eudicotyledons</taxon>
        <taxon>Gunneridae</taxon>
        <taxon>Pentapetalae</taxon>
        <taxon>asterids</taxon>
        <taxon>lamiids</taxon>
        <taxon>Solanales</taxon>
        <taxon>Solanaceae</taxon>
        <taxon>Solanoideae</taxon>
        <taxon>Solaneae</taxon>
        <taxon>Solanum</taxon>
    </lineage>
</organism>
<accession>A0A9J6B280</accession>
<reference evidence="2 3" key="1">
    <citation type="submission" date="2020-09" db="EMBL/GenBank/DDBJ databases">
        <title>De no assembly of potato wild relative species, Solanum commersonii.</title>
        <authorList>
            <person name="Cho K."/>
        </authorList>
    </citation>
    <scope>NUCLEOTIDE SEQUENCE [LARGE SCALE GENOMIC DNA]</scope>
    <source>
        <strain evidence="2">LZ3.2</strain>
        <tissue evidence="2">Leaf</tissue>
    </source>
</reference>
<keyword evidence="3" id="KW-1185">Reference proteome</keyword>
<dbReference type="OrthoDB" id="1906115at2759"/>